<evidence type="ECO:0000256" key="1">
    <source>
        <dbReference type="ARBA" id="ARBA00004170"/>
    </source>
</evidence>
<comment type="similarity">
    <text evidence="2 9">Belongs to the SNAP family.</text>
</comment>
<dbReference type="RefSeq" id="XP_001311582.1">
    <property type="nucleotide sequence ID" value="XM_001311581.1"/>
</dbReference>
<dbReference type="SMR" id="A2F8X0"/>
<dbReference type="GO" id="GO:0019905">
    <property type="term" value="F:syntaxin binding"/>
    <property type="evidence" value="ECO:0000318"/>
    <property type="project" value="GO_Central"/>
</dbReference>
<dbReference type="AlphaFoldDB" id="A2F8X0"/>
<keyword evidence="6 9" id="KW-0472">Membrane</keyword>
<evidence type="ECO:0000256" key="5">
    <source>
        <dbReference type="ARBA" id="ARBA00022927"/>
    </source>
</evidence>
<dbReference type="EMBL" id="DS113667">
    <property type="protein sequence ID" value="EAX98652.1"/>
    <property type="molecule type" value="Genomic_DNA"/>
</dbReference>
<dbReference type="SUPFAM" id="SSF48452">
    <property type="entry name" value="TPR-like"/>
    <property type="match status" value="1"/>
</dbReference>
<evidence type="ECO:0000313" key="11">
    <source>
        <dbReference type="Proteomes" id="UP000001542"/>
    </source>
</evidence>
<comment type="function">
    <text evidence="9">Required for vesicular transport between the endoplasmic reticulum and the Golgi apparatus.</text>
</comment>
<sequence length="284" mass="31629">MSNPKAEGLIAEGQKALKKFFGSKKDKAYDASDKFCHAARLYKIDRNFEKAGECFLMAADALHNVGDDNSASSHYIDSTLMFFKVQAMTAKAHEALDKAVDILCTLDSPAKSAQLIVKSCELLEKEQAYDLAIQAYNKALGLLTDMPDVSALQASIHEKKAYLFCEKRNYNEAAKSFTEAATLRNQIPLTQTSAQSTFVVAELCRLAAGDLQGAIKEYDNIVYQCPSIKVNFEGRYFNAIMDAAQNTPEKLPEAIKAYKDTHENAKWMVDILNLIQNPDEREML</sequence>
<evidence type="ECO:0000256" key="3">
    <source>
        <dbReference type="ARBA" id="ARBA00022448"/>
    </source>
</evidence>
<dbReference type="GO" id="GO:0016192">
    <property type="term" value="P:vesicle-mediated transport"/>
    <property type="evidence" value="ECO:0007669"/>
    <property type="project" value="UniProtKB-KW"/>
</dbReference>
<dbReference type="eggNOG" id="KOG1586">
    <property type="taxonomic scope" value="Eukaryota"/>
</dbReference>
<dbReference type="Gene3D" id="1.25.40.10">
    <property type="entry name" value="Tetratricopeptide repeat domain"/>
    <property type="match status" value="1"/>
</dbReference>
<dbReference type="Pfam" id="PF14938">
    <property type="entry name" value="SNAP"/>
    <property type="match status" value="1"/>
</dbReference>
<dbReference type="VEuPathDB" id="TrichDB:TVAG_403340"/>
<dbReference type="PANTHER" id="PTHR13768:SF2">
    <property type="entry name" value="GAMMA-SOLUBLE NSF ATTACHMENT PROTEIN"/>
    <property type="match status" value="1"/>
</dbReference>
<comment type="subcellular location">
    <subcellularLocation>
        <location evidence="1 9">Membrane</location>
        <topology evidence="1 9">Peripheral membrane protein</topology>
    </subcellularLocation>
</comment>
<reference evidence="10" key="2">
    <citation type="journal article" date="2007" name="Science">
        <title>Draft genome sequence of the sexually transmitted pathogen Trichomonas vaginalis.</title>
        <authorList>
            <person name="Carlton J.M."/>
            <person name="Hirt R.P."/>
            <person name="Silva J.C."/>
            <person name="Delcher A.L."/>
            <person name="Schatz M."/>
            <person name="Zhao Q."/>
            <person name="Wortman J.R."/>
            <person name="Bidwell S.L."/>
            <person name="Alsmark U.C.M."/>
            <person name="Besteiro S."/>
            <person name="Sicheritz-Ponten T."/>
            <person name="Noel C.J."/>
            <person name="Dacks J.B."/>
            <person name="Foster P.G."/>
            <person name="Simillion C."/>
            <person name="Van de Peer Y."/>
            <person name="Miranda-Saavedra D."/>
            <person name="Barton G.J."/>
            <person name="Westrop G.D."/>
            <person name="Mueller S."/>
            <person name="Dessi D."/>
            <person name="Fiori P.L."/>
            <person name="Ren Q."/>
            <person name="Paulsen I."/>
            <person name="Zhang H."/>
            <person name="Bastida-Corcuera F.D."/>
            <person name="Simoes-Barbosa A."/>
            <person name="Brown M.T."/>
            <person name="Hayes R.D."/>
            <person name="Mukherjee M."/>
            <person name="Okumura C.Y."/>
            <person name="Schneider R."/>
            <person name="Smith A.J."/>
            <person name="Vanacova S."/>
            <person name="Villalvazo M."/>
            <person name="Haas B.J."/>
            <person name="Pertea M."/>
            <person name="Feldblyum T.V."/>
            <person name="Utterback T.R."/>
            <person name="Shu C.L."/>
            <person name="Osoegawa K."/>
            <person name="de Jong P.J."/>
            <person name="Hrdy I."/>
            <person name="Horvathova L."/>
            <person name="Zubacova Z."/>
            <person name="Dolezal P."/>
            <person name="Malik S.B."/>
            <person name="Logsdon J.M. Jr."/>
            <person name="Henze K."/>
            <person name="Gupta A."/>
            <person name="Wang C.C."/>
            <person name="Dunne R.L."/>
            <person name="Upcroft J.A."/>
            <person name="Upcroft P."/>
            <person name="White O."/>
            <person name="Salzberg S.L."/>
            <person name="Tang P."/>
            <person name="Chiu C.-H."/>
            <person name="Lee Y.-S."/>
            <person name="Embley T.M."/>
            <person name="Coombs G.H."/>
            <person name="Mottram J.C."/>
            <person name="Tachezy J."/>
            <person name="Fraser-Liggett C.M."/>
            <person name="Johnson P.J."/>
        </authorList>
    </citation>
    <scope>NUCLEOTIDE SEQUENCE [LARGE SCALE GENOMIC DNA]</scope>
    <source>
        <strain evidence="10">G3</strain>
    </source>
</reference>
<protein>
    <recommendedName>
        <fullName evidence="7">Gamma-soluble NSF attachment protein</fullName>
    </recommendedName>
    <alternativeName>
        <fullName evidence="8">N-ethylmaleimide-sensitive factor attachment protein gamma</fullName>
    </alternativeName>
</protein>
<dbReference type="InterPro" id="IPR011990">
    <property type="entry name" value="TPR-like_helical_dom_sf"/>
</dbReference>
<dbReference type="FunFam" id="1.25.40.10:FF:002199">
    <property type="entry name" value="Uncharacterized protein"/>
    <property type="match status" value="1"/>
</dbReference>
<proteinExistence type="inferred from homology"/>
<evidence type="ECO:0000256" key="8">
    <source>
        <dbReference type="ARBA" id="ARBA00042485"/>
    </source>
</evidence>
<evidence type="ECO:0000256" key="9">
    <source>
        <dbReference type="RuleBase" id="RU367013"/>
    </source>
</evidence>
<dbReference type="CDD" id="cd15832">
    <property type="entry name" value="SNAP"/>
    <property type="match status" value="1"/>
</dbReference>
<evidence type="ECO:0000256" key="4">
    <source>
        <dbReference type="ARBA" id="ARBA00022892"/>
    </source>
</evidence>
<dbReference type="FunCoup" id="A2F8X0">
    <property type="interactions" value="436"/>
</dbReference>
<keyword evidence="11" id="KW-1185">Reference proteome</keyword>
<dbReference type="KEGG" id="tva:4756452"/>
<gene>
    <name evidence="10" type="ORF">TVAG_403340</name>
</gene>
<evidence type="ECO:0000256" key="2">
    <source>
        <dbReference type="ARBA" id="ARBA00010050"/>
    </source>
</evidence>
<reference evidence="10" key="1">
    <citation type="submission" date="2006-10" db="EMBL/GenBank/DDBJ databases">
        <authorList>
            <person name="Amadeo P."/>
            <person name="Zhao Q."/>
            <person name="Wortman J."/>
            <person name="Fraser-Liggett C."/>
            <person name="Carlton J."/>
        </authorList>
    </citation>
    <scope>NUCLEOTIDE SEQUENCE</scope>
    <source>
        <strain evidence="10">G3</strain>
    </source>
</reference>
<dbReference type="PANTHER" id="PTHR13768">
    <property type="entry name" value="SOLUBLE NSF ATTACHMENT PROTEIN SNAP"/>
    <property type="match status" value="1"/>
</dbReference>
<dbReference type="InParanoid" id="A2F8X0"/>
<dbReference type="OrthoDB" id="9984275at2759"/>
<dbReference type="STRING" id="5722.A2F8X0"/>
<accession>A2F8X0</accession>
<keyword evidence="4 9" id="KW-0931">ER-Golgi transport</keyword>
<name>A2F8X0_TRIV3</name>
<keyword evidence="5 9" id="KW-0653">Protein transport</keyword>
<dbReference type="Proteomes" id="UP000001542">
    <property type="component" value="Unassembled WGS sequence"/>
</dbReference>
<dbReference type="InterPro" id="IPR000744">
    <property type="entry name" value="NSF_attach"/>
</dbReference>
<dbReference type="GO" id="GO:0031201">
    <property type="term" value="C:SNARE complex"/>
    <property type="evidence" value="ECO:0000318"/>
    <property type="project" value="GO_Central"/>
</dbReference>
<dbReference type="GO" id="GO:0005483">
    <property type="term" value="F:soluble NSF attachment protein activity"/>
    <property type="evidence" value="ECO:0000318"/>
    <property type="project" value="GO_Central"/>
</dbReference>
<dbReference type="GO" id="GO:0006886">
    <property type="term" value="P:intracellular protein transport"/>
    <property type="evidence" value="ECO:0000318"/>
    <property type="project" value="GO_Central"/>
</dbReference>
<organism evidence="10 11">
    <name type="scientific">Trichomonas vaginalis (strain ATCC PRA-98 / G3)</name>
    <dbReference type="NCBI Taxonomy" id="412133"/>
    <lineage>
        <taxon>Eukaryota</taxon>
        <taxon>Metamonada</taxon>
        <taxon>Parabasalia</taxon>
        <taxon>Trichomonadida</taxon>
        <taxon>Trichomonadidae</taxon>
        <taxon>Trichomonas</taxon>
    </lineage>
</organism>
<keyword evidence="3 9" id="KW-0813">Transport</keyword>
<evidence type="ECO:0000313" key="10">
    <source>
        <dbReference type="EMBL" id="EAX98652.1"/>
    </source>
</evidence>
<evidence type="ECO:0000256" key="6">
    <source>
        <dbReference type="ARBA" id="ARBA00023136"/>
    </source>
</evidence>
<evidence type="ECO:0000256" key="7">
    <source>
        <dbReference type="ARBA" id="ARBA00040047"/>
    </source>
</evidence>
<dbReference type="VEuPathDB" id="TrichDB:TVAGG3_0689100"/>